<evidence type="ECO:0000313" key="1">
    <source>
        <dbReference type="EMBL" id="GFQ95169.1"/>
    </source>
</evidence>
<sequence>MKDVQNVTEFLSRFVRRNEVDSNINPIIRPLQMVLAHCQKKLKPFLTTNYQQLFMTSGHFWADKFLPQIRECASKTQAPLHELMK</sequence>
<dbReference type="EMBL" id="BMAO01004518">
    <property type="protein sequence ID" value="GFQ95169.1"/>
    <property type="molecule type" value="Genomic_DNA"/>
</dbReference>
<keyword evidence="2" id="KW-1185">Reference proteome</keyword>
<accession>A0A8X6HYM9</accession>
<dbReference type="Proteomes" id="UP000887116">
    <property type="component" value="Unassembled WGS sequence"/>
</dbReference>
<protein>
    <submittedName>
        <fullName evidence="1">Uncharacterized protein</fullName>
    </submittedName>
</protein>
<reference evidence="1" key="1">
    <citation type="submission" date="2020-07" db="EMBL/GenBank/DDBJ databases">
        <title>Multicomponent nature underlies the extraordinary mechanical properties of spider dragline silk.</title>
        <authorList>
            <person name="Kono N."/>
            <person name="Nakamura H."/>
            <person name="Mori M."/>
            <person name="Yoshida Y."/>
            <person name="Ohtoshi R."/>
            <person name="Malay A.D."/>
            <person name="Moran D.A.P."/>
            <person name="Tomita M."/>
            <person name="Numata K."/>
            <person name="Arakawa K."/>
        </authorList>
    </citation>
    <scope>NUCLEOTIDE SEQUENCE</scope>
</reference>
<evidence type="ECO:0000313" key="2">
    <source>
        <dbReference type="Proteomes" id="UP000887116"/>
    </source>
</evidence>
<gene>
    <name evidence="1" type="ORF">TNCT_602131</name>
</gene>
<dbReference type="AlphaFoldDB" id="A0A8X6HYM9"/>
<name>A0A8X6HYM9_TRICU</name>
<organism evidence="1 2">
    <name type="scientific">Trichonephila clavata</name>
    <name type="common">Joro spider</name>
    <name type="synonym">Nephila clavata</name>
    <dbReference type="NCBI Taxonomy" id="2740835"/>
    <lineage>
        <taxon>Eukaryota</taxon>
        <taxon>Metazoa</taxon>
        <taxon>Ecdysozoa</taxon>
        <taxon>Arthropoda</taxon>
        <taxon>Chelicerata</taxon>
        <taxon>Arachnida</taxon>
        <taxon>Araneae</taxon>
        <taxon>Araneomorphae</taxon>
        <taxon>Entelegynae</taxon>
        <taxon>Araneoidea</taxon>
        <taxon>Nephilidae</taxon>
        <taxon>Trichonephila</taxon>
    </lineage>
</organism>
<comment type="caution">
    <text evidence="1">The sequence shown here is derived from an EMBL/GenBank/DDBJ whole genome shotgun (WGS) entry which is preliminary data.</text>
</comment>
<proteinExistence type="predicted"/>